<accession>A0A6A6VEC9</accession>
<keyword evidence="3" id="KW-1185">Reference proteome</keyword>
<evidence type="ECO:0008006" key="4">
    <source>
        <dbReference type="Google" id="ProtNLM"/>
    </source>
</evidence>
<name>A0A6A6VEC9_9PLEO</name>
<evidence type="ECO:0000313" key="2">
    <source>
        <dbReference type="EMBL" id="KAF2748176.1"/>
    </source>
</evidence>
<gene>
    <name evidence="2" type="ORF">M011DRAFT_401204</name>
</gene>
<dbReference type="PANTHER" id="PTHR13593:SF80">
    <property type="entry name" value="PLC-LIKE PHOSPHODIESTERASE"/>
    <property type="match status" value="1"/>
</dbReference>
<dbReference type="Proteomes" id="UP000799440">
    <property type="component" value="Unassembled WGS sequence"/>
</dbReference>
<evidence type="ECO:0000256" key="1">
    <source>
        <dbReference type="SAM" id="SignalP"/>
    </source>
</evidence>
<feature type="signal peptide" evidence="1">
    <location>
        <begin position="1"/>
        <end position="22"/>
    </location>
</feature>
<dbReference type="Pfam" id="PF26146">
    <property type="entry name" value="PI-PLC_X"/>
    <property type="match status" value="1"/>
</dbReference>
<keyword evidence="1" id="KW-0732">Signal</keyword>
<dbReference type="InterPro" id="IPR017946">
    <property type="entry name" value="PLC-like_Pdiesterase_TIM-brl"/>
</dbReference>
<organism evidence="2 3">
    <name type="scientific">Sporormia fimetaria CBS 119925</name>
    <dbReference type="NCBI Taxonomy" id="1340428"/>
    <lineage>
        <taxon>Eukaryota</taxon>
        <taxon>Fungi</taxon>
        <taxon>Dikarya</taxon>
        <taxon>Ascomycota</taxon>
        <taxon>Pezizomycotina</taxon>
        <taxon>Dothideomycetes</taxon>
        <taxon>Pleosporomycetidae</taxon>
        <taxon>Pleosporales</taxon>
        <taxon>Sporormiaceae</taxon>
        <taxon>Sporormia</taxon>
    </lineage>
</organism>
<dbReference type="GO" id="GO:0006629">
    <property type="term" value="P:lipid metabolic process"/>
    <property type="evidence" value="ECO:0007669"/>
    <property type="project" value="InterPro"/>
</dbReference>
<dbReference type="InterPro" id="IPR051057">
    <property type="entry name" value="PI-PLC_domain"/>
</dbReference>
<dbReference type="PANTHER" id="PTHR13593">
    <property type="match status" value="1"/>
</dbReference>
<sequence length="361" mass="38952">MLFQRSLQAALILPLLSPLISAQTACNNSPSLCNRAYNNITHLGAHDSPFLRDESTSFSSSGNQFFDTTTQLDAGVRLLSAQVHKLNNTSGTSSWHLCHSSCDLLDAGTLSSWLTEIKEWMDDNPNDVVTILLVNADNATPSDLGEHFSLSGISPYAYIPPSTTPPTSWPTLQTLITANTRLLAFSTNITPDPTTPYLMDEFTFIFENDFENTSPTSYTCTPHRPTSLRNVAPADALASNRMFLMNHFLYDEQLFGIQSPDVDYVNVTNAALGEGSLGTQLEECTTAYAGQPPTFVLVDFFNVGPAIASVDRVNGVSEPVGRRFVTDRVVDESTSKGVRVAGRGSGVAVVVAVVGLVVFGG</sequence>
<dbReference type="EMBL" id="MU006570">
    <property type="protein sequence ID" value="KAF2748176.1"/>
    <property type="molecule type" value="Genomic_DNA"/>
</dbReference>
<dbReference type="GO" id="GO:0008081">
    <property type="term" value="F:phosphoric diester hydrolase activity"/>
    <property type="evidence" value="ECO:0007669"/>
    <property type="project" value="InterPro"/>
</dbReference>
<evidence type="ECO:0000313" key="3">
    <source>
        <dbReference type="Proteomes" id="UP000799440"/>
    </source>
</evidence>
<proteinExistence type="predicted"/>
<dbReference type="OrthoDB" id="7984201at2759"/>
<dbReference type="SUPFAM" id="SSF51695">
    <property type="entry name" value="PLC-like phosphodiesterases"/>
    <property type="match status" value="1"/>
</dbReference>
<dbReference type="Gene3D" id="3.20.20.190">
    <property type="entry name" value="Phosphatidylinositol (PI) phosphodiesterase"/>
    <property type="match status" value="1"/>
</dbReference>
<feature type="chain" id="PRO_5025601582" description="PLC-like phosphodiesterase" evidence="1">
    <location>
        <begin position="23"/>
        <end position="361"/>
    </location>
</feature>
<protein>
    <recommendedName>
        <fullName evidence="4">PLC-like phosphodiesterase</fullName>
    </recommendedName>
</protein>
<dbReference type="AlphaFoldDB" id="A0A6A6VEC9"/>
<reference evidence="2" key="1">
    <citation type="journal article" date="2020" name="Stud. Mycol.">
        <title>101 Dothideomycetes genomes: a test case for predicting lifestyles and emergence of pathogens.</title>
        <authorList>
            <person name="Haridas S."/>
            <person name="Albert R."/>
            <person name="Binder M."/>
            <person name="Bloem J."/>
            <person name="Labutti K."/>
            <person name="Salamov A."/>
            <person name="Andreopoulos B."/>
            <person name="Baker S."/>
            <person name="Barry K."/>
            <person name="Bills G."/>
            <person name="Bluhm B."/>
            <person name="Cannon C."/>
            <person name="Castanera R."/>
            <person name="Culley D."/>
            <person name="Daum C."/>
            <person name="Ezra D."/>
            <person name="Gonzalez J."/>
            <person name="Henrissat B."/>
            <person name="Kuo A."/>
            <person name="Liang C."/>
            <person name="Lipzen A."/>
            <person name="Lutzoni F."/>
            <person name="Magnuson J."/>
            <person name="Mondo S."/>
            <person name="Nolan M."/>
            <person name="Ohm R."/>
            <person name="Pangilinan J."/>
            <person name="Park H.-J."/>
            <person name="Ramirez L."/>
            <person name="Alfaro M."/>
            <person name="Sun H."/>
            <person name="Tritt A."/>
            <person name="Yoshinaga Y."/>
            <person name="Zwiers L.-H."/>
            <person name="Turgeon B."/>
            <person name="Goodwin S."/>
            <person name="Spatafora J."/>
            <person name="Crous P."/>
            <person name="Grigoriev I."/>
        </authorList>
    </citation>
    <scope>NUCLEOTIDE SEQUENCE</scope>
    <source>
        <strain evidence="2">CBS 119925</strain>
    </source>
</reference>